<evidence type="ECO:0000256" key="9">
    <source>
        <dbReference type="RuleBase" id="RU365087"/>
    </source>
</evidence>
<dbReference type="GO" id="GO:0009306">
    <property type="term" value="P:protein secretion"/>
    <property type="evidence" value="ECO:0007669"/>
    <property type="project" value="UniProtKB-UniRule"/>
</dbReference>
<comment type="function">
    <text evidence="9">Involved in protein export. Participates in an early event of protein translocation.</text>
</comment>
<evidence type="ECO:0000256" key="1">
    <source>
        <dbReference type="ARBA" id="ARBA00004141"/>
    </source>
</evidence>
<dbReference type="AlphaFoldDB" id="A0A9D6LR56"/>
<dbReference type="NCBIfam" id="TIGR00810">
    <property type="entry name" value="secG"/>
    <property type="match status" value="1"/>
</dbReference>
<keyword evidence="8 9" id="KW-0472">Membrane</keyword>
<proteinExistence type="inferred from homology"/>
<feature type="transmembrane region" description="Helical" evidence="9">
    <location>
        <begin position="49"/>
        <end position="70"/>
    </location>
</feature>
<evidence type="ECO:0000256" key="6">
    <source>
        <dbReference type="ARBA" id="ARBA00022989"/>
    </source>
</evidence>
<organism evidence="10 11">
    <name type="scientific">Candidatus Sungiibacteriota bacterium</name>
    <dbReference type="NCBI Taxonomy" id="2750080"/>
    <lineage>
        <taxon>Bacteria</taxon>
        <taxon>Candidatus Sungiibacteriota</taxon>
    </lineage>
</organism>
<reference evidence="10" key="1">
    <citation type="submission" date="2020-07" db="EMBL/GenBank/DDBJ databases">
        <title>Huge and variable diversity of episymbiotic CPR bacteria and DPANN archaea in groundwater ecosystems.</title>
        <authorList>
            <person name="He C.Y."/>
            <person name="Keren R."/>
            <person name="Whittaker M."/>
            <person name="Farag I.F."/>
            <person name="Doudna J."/>
            <person name="Cate J.H.D."/>
            <person name="Banfield J.F."/>
        </authorList>
    </citation>
    <scope>NUCLEOTIDE SEQUENCE</scope>
    <source>
        <strain evidence="10">NC_groundwater_972_Pr1_S-0.2um_49_27</strain>
    </source>
</reference>
<keyword evidence="5 9" id="KW-0653">Protein transport</keyword>
<sequence>MKAIISIFQIIVSVLLAASILLQQRGTGLSATFGGEGNVYRTKRGVEKVIFYVTIVLIVLLLASAVASIIL</sequence>
<dbReference type="GO" id="GO:0005886">
    <property type="term" value="C:plasma membrane"/>
    <property type="evidence" value="ECO:0007669"/>
    <property type="project" value="UniProtKB-SubCell"/>
</dbReference>
<dbReference type="Pfam" id="PF03840">
    <property type="entry name" value="SecG"/>
    <property type="match status" value="1"/>
</dbReference>
<dbReference type="GO" id="GO:0015450">
    <property type="term" value="F:protein-transporting ATPase activity"/>
    <property type="evidence" value="ECO:0007669"/>
    <property type="project" value="UniProtKB-UniRule"/>
</dbReference>
<evidence type="ECO:0000256" key="4">
    <source>
        <dbReference type="ARBA" id="ARBA00022692"/>
    </source>
</evidence>
<dbReference type="Proteomes" id="UP000808388">
    <property type="component" value="Unassembled WGS sequence"/>
</dbReference>
<evidence type="ECO:0000256" key="7">
    <source>
        <dbReference type="ARBA" id="ARBA00023010"/>
    </source>
</evidence>
<keyword evidence="7 9" id="KW-0811">Translocation</keyword>
<keyword evidence="3 9" id="KW-0813">Transport</keyword>
<name>A0A9D6LR56_9BACT</name>
<evidence type="ECO:0000256" key="5">
    <source>
        <dbReference type="ARBA" id="ARBA00022927"/>
    </source>
</evidence>
<accession>A0A9D6LR56</accession>
<evidence type="ECO:0000313" key="11">
    <source>
        <dbReference type="Proteomes" id="UP000808388"/>
    </source>
</evidence>
<evidence type="ECO:0000313" key="10">
    <source>
        <dbReference type="EMBL" id="MBI3627302.1"/>
    </source>
</evidence>
<evidence type="ECO:0000256" key="2">
    <source>
        <dbReference type="ARBA" id="ARBA00008445"/>
    </source>
</evidence>
<gene>
    <name evidence="10" type="primary">secG</name>
    <name evidence="10" type="ORF">HY220_00945</name>
</gene>
<evidence type="ECO:0000256" key="3">
    <source>
        <dbReference type="ARBA" id="ARBA00022448"/>
    </source>
</evidence>
<protein>
    <recommendedName>
        <fullName evidence="9">Protein-export membrane protein SecG</fullName>
    </recommendedName>
</protein>
<comment type="similarity">
    <text evidence="2 9">Belongs to the SecG family.</text>
</comment>
<dbReference type="EMBL" id="JACQCQ010000002">
    <property type="protein sequence ID" value="MBI3627302.1"/>
    <property type="molecule type" value="Genomic_DNA"/>
</dbReference>
<dbReference type="InterPro" id="IPR004692">
    <property type="entry name" value="SecG"/>
</dbReference>
<comment type="caution">
    <text evidence="10">The sequence shown here is derived from an EMBL/GenBank/DDBJ whole genome shotgun (WGS) entry which is preliminary data.</text>
</comment>
<keyword evidence="6 9" id="KW-1133">Transmembrane helix</keyword>
<keyword evidence="4 9" id="KW-0812">Transmembrane</keyword>
<comment type="caution">
    <text evidence="9">Lacks conserved residue(s) required for the propagation of feature annotation.</text>
</comment>
<keyword evidence="9" id="KW-1003">Cell membrane</keyword>
<comment type="subcellular location">
    <subcellularLocation>
        <location evidence="9">Cell membrane</location>
        <topology evidence="9">Multi-pass membrane protein</topology>
    </subcellularLocation>
    <subcellularLocation>
        <location evidence="1">Membrane</location>
        <topology evidence="1">Multi-pass membrane protein</topology>
    </subcellularLocation>
</comment>
<evidence type="ECO:0000256" key="8">
    <source>
        <dbReference type="ARBA" id="ARBA00023136"/>
    </source>
</evidence>